<dbReference type="EMBL" id="JANAWD010000616">
    <property type="protein sequence ID" value="KAJ3477241.1"/>
    <property type="molecule type" value="Genomic_DNA"/>
</dbReference>
<accession>A0AAD5UTA3</accession>
<evidence type="ECO:0000313" key="2">
    <source>
        <dbReference type="Proteomes" id="UP001212997"/>
    </source>
</evidence>
<proteinExistence type="predicted"/>
<organism evidence="1 2">
    <name type="scientific">Meripilus lineatus</name>
    <dbReference type="NCBI Taxonomy" id="2056292"/>
    <lineage>
        <taxon>Eukaryota</taxon>
        <taxon>Fungi</taxon>
        <taxon>Dikarya</taxon>
        <taxon>Basidiomycota</taxon>
        <taxon>Agaricomycotina</taxon>
        <taxon>Agaricomycetes</taxon>
        <taxon>Polyporales</taxon>
        <taxon>Meripilaceae</taxon>
        <taxon>Meripilus</taxon>
    </lineage>
</organism>
<name>A0AAD5UTA3_9APHY</name>
<sequence length="86" mass="10181">MGVISTPTDSFGNGHAILFDWFRRSQPGYSLKYLLLHFSDLPNTSTSENLEEFVSQISETVEYVQLWHDWNIMTYPRPNSKMMYKW</sequence>
<evidence type="ECO:0000313" key="1">
    <source>
        <dbReference type="EMBL" id="KAJ3477241.1"/>
    </source>
</evidence>
<reference evidence="1" key="1">
    <citation type="submission" date="2022-07" db="EMBL/GenBank/DDBJ databases">
        <title>Genome Sequence of Physisporinus lineatus.</title>
        <authorList>
            <person name="Buettner E."/>
        </authorList>
    </citation>
    <scope>NUCLEOTIDE SEQUENCE</scope>
    <source>
        <strain evidence="1">VT162</strain>
    </source>
</reference>
<gene>
    <name evidence="1" type="ORF">NLI96_g10601</name>
</gene>
<protein>
    <submittedName>
        <fullName evidence="1">Uncharacterized protein</fullName>
    </submittedName>
</protein>
<comment type="caution">
    <text evidence="1">The sequence shown here is derived from an EMBL/GenBank/DDBJ whole genome shotgun (WGS) entry which is preliminary data.</text>
</comment>
<dbReference type="Proteomes" id="UP001212997">
    <property type="component" value="Unassembled WGS sequence"/>
</dbReference>
<dbReference type="AlphaFoldDB" id="A0AAD5UTA3"/>
<keyword evidence="2" id="KW-1185">Reference proteome</keyword>